<dbReference type="InterPro" id="IPR036188">
    <property type="entry name" value="FAD/NAD-bd_sf"/>
</dbReference>
<dbReference type="Gene3D" id="3.30.9.10">
    <property type="entry name" value="D-Amino Acid Oxidase, subunit A, domain 2"/>
    <property type="match status" value="1"/>
</dbReference>
<dbReference type="STRING" id="857293.CAAU_0867"/>
<evidence type="ECO:0000313" key="3">
    <source>
        <dbReference type="Proteomes" id="UP000007652"/>
    </source>
</evidence>
<dbReference type="eggNOG" id="COG0665">
    <property type="taxonomic scope" value="Bacteria"/>
</dbReference>
<name>I7J4S4_9CLOT</name>
<dbReference type="InterPro" id="IPR006076">
    <property type="entry name" value="FAD-dep_OxRdtase"/>
</dbReference>
<dbReference type="RefSeq" id="WP_008908225.1">
    <property type="nucleotide sequence ID" value="NZ_CAKP01000041.1"/>
</dbReference>
<dbReference type="PANTHER" id="PTHR13847">
    <property type="entry name" value="SARCOSINE DEHYDROGENASE-RELATED"/>
    <property type="match status" value="1"/>
</dbReference>
<dbReference type="Pfam" id="PF01266">
    <property type="entry name" value="DAO"/>
    <property type="match status" value="1"/>
</dbReference>
<dbReference type="Proteomes" id="UP000007652">
    <property type="component" value="Unassembled WGS sequence"/>
</dbReference>
<dbReference type="GO" id="GO:0005737">
    <property type="term" value="C:cytoplasm"/>
    <property type="evidence" value="ECO:0007669"/>
    <property type="project" value="TreeGrafter"/>
</dbReference>
<dbReference type="EMBL" id="CAKP01000041">
    <property type="protein sequence ID" value="CCJ32951.1"/>
    <property type="molecule type" value="Genomic_DNA"/>
</dbReference>
<dbReference type="OrthoDB" id="571248at2"/>
<accession>I7J4S4</accession>
<keyword evidence="3" id="KW-1185">Reference proteome</keyword>
<reference evidence="2 3" key="1">
    <citation type="journal article" date="2011" name="J. Bacteriol.">
        <title>Draft genome sequence of Caloramator australicus strain RC3T, a thermoanaerobe from the Great Artesian Basin of Australia.</title>
        <authorList>
            <person name="Ogg C.D."/>
            <person name="Patel B.K.C."/>
        </authorList>
    </citation>
    <scope>NUCLEOTIDE SEQUENCE [LARGE SCALE GENOMIC DNA]</scope>
    <source>
        <strain evidence="2 3">RC3</strain>
    </source>
</reference>
<dbReference type="AlphaFoldDB" id="I7J4S4"/>
<proteinExistence type="predicted"/>
<protein>
    <submittedName>
        <fullName evidence="2">Oxidoreductase</fullName>
    </submittedName>
</protein>
<dbReference type="SUPFAM" id="SSF51905">
    <property type="entry name" value="FAD/NAD(P)-binding domain"/>
    <property type="match status" value="1"/>
</dbReference>
<feature type="domain" description="FAD dependent oxidoreductase" evidence="1">
    <location>
        <begin position="29"/>
        <end position="392"/>
    </location>
</feature>
<evidence type="ECO:0000259" key="1">
    <source>
        <dbReference type="Pfam" id="PF01266"/>
    </source>
</evidence>
<evidence type="ECO:0000313" key="2">
    <source>
        <dbReference type="EMBL" id="CCJ32951.1"/>
    </source>
</evidence>
<dbReference type="PANTHER" id="PTHR13847:SF201">
    <property type="entry name" value="PUTATIBE OXIDOREDUCTASE"/>
    <property type="match status" value="1"/>
</dbReference>
<sequence length="415" mass="47602">MKLISGELFWSKDGIPFKYEYLDRNVKSDVVIIGGGVSGALCAYYLSSSGHDVLLIEGNIIGYFSTRASTSILQYEVDTNLIGLSNLLGEENAVKVFKMCSNAVYEIEQIIKELDNDCEFNFRKSLLYTDKNKDIKLLTKEYELRKNNGFKVELVDKQRAKDMFSFPMELGILSDEGSGEINPYLLTHYLIRKAFNRGIKVYENTYISKMEFKGDEVILTTSNGFTITTKKVIISAGYEGRKYLPKPYRVKLTRSFTLVTKPIKEFNGWFERCIIRDTEDYYTYFRTTKDNRIMMGGEDIEIGGEHSKMADLKDERVAEEKYKKLFNKLKNMFPEIKDIEIEYKFNGIFGITGDGLPYIGELPGMPNCYFCLGYGSNGILYSLIGAKLIRDLISGKEPKELELFGFRRKKIVSNH</sequence>
<dbReference type="Gene3D" id="3.50.50.60">
    <property type="entry name" value="FAD/NAD(P)-binding domain"/>
    <property type="match status" value="1"/>
</dbReference>
<organism evidence="2 3">
    <name type="scientific">Caloramator australicus RC3</name>
    <dbReference type="NCBI Taxonomy" id="857293"/>
    <lineage>
        <taxon>Bacteria</taxon>
        <taxon>Bacillati</taxon>
        <taxon>Bacillota</taxon>
        <taxon>Clostridia</taxon>
        <taxon>Eubacteriales</taxon>
        <taxon>Clostridiaceae</taxon>
        <taxon>Caloramator</taxon>
    </lineage>
</organism>
<gene>
    <name evidence="2" type="ORF">CAAU_0867</name>
</gene>
<comment type="caution">
    <text evidence="2">The sequence shown here is derived from an EMBL/GenBank/DDBJ whole genome shotgun (WGS) entry which is preliminary data.</text>
</comment>